<dbReference type="InterPro" id="IPR025714">
    <property type="entry name" value="Methyltranfer_dom"/>
</dbReference>
<dbReference type="PANTHER" id="PTHR43591">
    <property type="entry name" value="METHYLTRANSFERASE"/>
    <property type="match status" value="1"/>
</dbReference>
<dbReference type="Proteomes" id="UP000229307">
    <property type="component" value="Unassembled WGS sequence"/>
</dbReference>
<dbReference type="InterPro" id="IPR029063">
    <property type="entry name" value="SAM-dependent_MTases_sf"/>
</dbReference>
<dbReference type="Pfam" id="PF13847">
    <property type="entry name" value="Methyltransf_31"/>
    <property type="match status" value="1"/>
</dbReference>
<sequence length="258" mass="30448">MRLRKKYYKYYEDIYKAVFKAGIKSYARVVAGTKIYKLPFKKVFDKRLIPPPAKTVEFGCGEGEYSIMFARQGYSVLGIDASPSAIRQARKSARKAGLKNVKFRIGDITNLPFLKDESFNLALDYHCYHCLSKREDRPAYLKEAYRILKPGGIFHMEEMGYPEKPKKMLNYFKKYGMKCRIEREGAVTRYYSARLFKKKYEGKEVKIPMLAMAHRFFSKKKELEKRLSERGFKILRSFYGKEEKLGRRDINVYARKCR</sequence>
<dbReference type="GO" id="GO:0008168">
    <property type="term" value="F:methyltransferase activity"/>
    <property type="evidence" value="ECO:0007669"/>
    <property type="project" value="TreeGrafter"/>
</dbReference>
<dbReference type="SUPFAM" id="SSF53335">
    <property type="entry name" value="S-adenosyl-L-methionine-dependent methyltransferases"/>
    <property type="match status" value="1"/>
</dbReference>
<organism evidence="2 3">
    <name type="scientific">Candidatus Desantisbacteria bacterium CG_4_10_14_0_8_um_filter_48_22</name>
    <dbReference type="NCBI Taxonomy" id="1974543"/>
    <lineage>
        <taxon>Bacteria</taxon>
        <taxon>Candidatus Desantisiibacteriota</taxon>
    </lineage>
</organism>
<accession>A0A2M7S6F4</accession>
<dbReference type="CDD" id="cd02440">
    <property type="entry name" value="AdoMet_MTases"/>
    <property type="match status" value="1"/>
</dbReference>
<dbReference type="EMBL" id="PFMR01000280">
    <property type="protein sequence ID" value="PIZ15135.1"/>
    <property type="molecule type" value="Genomic_DNA"/>
</dbReference>
<evidence type="ECO:0000313" key="3">
    <source>
        <dbReference type="Proteomes" id="UP000229307"/>
    </source>
</evidence>
<evidence type="ECO:0000259" key="1">
    <source>
        <dbReference type="Pfam" id="PF13847"/>
    </source>
</evidence>
<dbReference type="PANTHER" id="PTHR43591:SF24">
    <property type="entry name" value="2-METHOXY-6-POLYPRENYL-1,4-BENZOQUINOL METHYLASE, MITOCHONDRIAL"/>
    <property type="match status" value="1"/>
</dbReference>
<gene>
    <name evidence="2" type="ORF">COY52_10405</name>
</gene>
<evidence type="ECO:0000313" key="2">
    <source>
        <dbReference type="EMBL" id="PIZ15135.1"/>
    </source>
</evidence>
<protein>
    <recommendedName>
        <fullName evidence="1">Methyltransferase domain-containing protein</fullName>
    </recommendedName>
</protein>
<reference evidence="3" key="1">
    <citation type="submission" date="2017-09" db="EMBL/GenBank/DDBJ databases">
        <title>Depth-based differentiation of microbial function through sediment-hosted aquifers and enrichment of novel symbionts in the deep terrestrial subsurface.</title>
        <authorList>
            <person name="Probst A.J."/>
            <person name="Ladd B."/>
            <person name="Jarett J.K."/>
            <person name="Geller-Mcgrath D.E."/>
            <person name="Sieber C.M.K."/>
            <person name="Emerson J.B."/>
            <person name="Anantharaman K."/>
            <person name="Thomas B.C."/>
            <person name="Malmstrom R."/>
            <person name="Stieglmeier M."/>
            <person name="Klingl A."/>
            <person name="Woyke T."/>
            <person name="Ryan C.M."/>
            <person name="Banfield J.F."/>
        </authorList>
    </citation>
    <scope>NUCLEOTIDE SEQUENCE [LARGE SCALE GENOMIC DNA]</scope>
</reference>
<dbReference type="Gene3D" id="3.40.50.150">
    <property type="entry name" value="Vaccinia Virus protein VP39"/>
    <property type="match status" value="1"/>
</dbReference>
<feature type="domain" description="Methyltransferase" evidence="1">
    <location>
        <begin position="54"/>
        <end position="172"/>
    </location>
</feature>
<dbReference type="AlphaFoldDB" id="A0A2M7S6F4"/>
<comment type="caution">
    <text evidence="2">The sequence shown here is derived from an EMBL/GenBank/DDBJ whole genome shotgun (WGS) entry which is preliminary data.</text>
</comment>
<proteinExistence type="predicted"/>
<name>A0A2M7S6F4_9BACT</name>